<reference evidence="2" key="1">
    <citation type="journal article" date="2024" name="IScience">
        <title>Strigolactones Initiate the Formation of Haustorium-like Structures in Castilleja.</title>
        <authorList>
            <person name="Buerger M."/>
            <person name="Peterson D."/>
            <person name="Chory J."/>
        </authorList>
    </citation>
    <scope>NUCLEOTIDE SEQUENCE [LARGE SCALE GENOMIC DNA]</scope>
</reference>
<accession>A0ABD3CD99</accession>
<organism evidence="1 2">
    <name type="scientific">Castilleja foliolosa</name>
    <dbReference type="NCBI Taxonomy" id="1961234"/>
    <lineage>
        <taxon>Eukaryota</taxon>
        <taxon>Viridiplantae</taxon>
        <taxon>Streptophyta</taxon>
        <taxon>Embryophyta</taxon>
        <taxon>Tracheophyta</taxon>
        <taxon>Spermatophyta</taxon>
        <taxon>Magnoliopsida</taxon>
        <taxon>eudicotyledons</taxon>
        <taxon>Gunneridae</taxon>
        <taxon>Pentapetalae</taxon>
        <taxon>asterids</taxon>
        <taxon>lamiids</taxon>
        <taxon>Lamiales</taxon>
        <taxon>Orobanchaceae</taxon>
        <taxon>Pedicularideae</taxon>
        <taxon>Castillejinae</taxon>
        <taxon>Castilleja</taxon>
    </lineage>
</organism>
<evidence type="ECO:0000313" key="1">
    <source>
        <dbReference type="EMBL" id="KAL3626687.1"/>
    </source>
</evidence>
<dbReference type="Proteomes" id="UP001632038">
    <property type="component" value="Unassembled WGS sequence"/>
</dbReference>
<proteinExistence type="predicted"/>
<gene>
    <name evidence="1" type="primary">CCT3_4</name>
    <name evidence="1" type="ORF">CASFOL_029430</name>
</gene>
<sequence>MLEKGQRLLLSPENYLFRAGEMLHVVEAFIDKNYHPTVICRAYNKAPEDAVAALDKITMTVDVKDRAIMSGLVKSCIGTKFTSQFGDLIAGHFEKYGDITNLYMPKKITGRLVECPMVG</sequence>
<dbReference type="Pfam" id="PF00118">
    <property type="entry name" value="Cpn60_TCP1"/>
    <property type="match status" value="1"/>
</dbReference>
<dbReference type="InterPro" id="IPR027413">
    <property type="entry name" value="GROEL-like_equatorial_sf"/>
</dbReference>
<protein>
    <submittedName>
        <fullName evidence="1">T-complex protein 1 subunit gamma</fullName>
    </submittedName>
</protein>
<evidence type="ECO:0000313" key="2">
    <source>
        <dbReference type="Proteomes" id="UP001632038"/>
    </source>
</evidence>
<dbReference type="SUPFAM" id="SSF48592">
    <property type="entry name" value="GroEL equatorial domain-like"/>
    <property type="match status" value="1"/>
</dbReference>
<comment type="caution">
    <text evidence="1">The sequence shown here is derived from an EMBL/GenBank/DDBJ whole genome shotgun (WGS) entry which is preliminary data.</text>
</comment>
<name>A0ABD3CD99_9LAMI</name>
<dbReference type="Gene3D" id="1.10.560.10">
    <property type="entry name" value="GroEL-like equatorial domain"/>
    <property type="match status" value="1"/>
</dbReference>
<dbReference type="InterPro" id="IPR027410">
    <property type="entry name" value="TCP-1-like_intermed_sf"/>
</dbReference>
<dbReference type="Gene3D" id="3.30.260.10">
    <property type="entry name" value="TCP-1-like chaperonin intermediate domain"/>
    <property type="match status" value="1"/>
</dbReference>
<dbReference type="InterPro" id="IPR002423">
    <property type="entry name" value="Cpn60/GroEL/TCP-1"/>
</dbReference>
<keyword evidence="2" id="KW-1185">Reference proteome</keyword>
<dbReference type="EMBL" id="JAVIJP010000046">
    <property type="protein sequence ID" value="KAL3626687.1"/>
    <property type="molecule type" value="Genomic_DNA"/>
</dbReference>
<dbReference type="AlphaFoldDB" id="A0ABD3CD99"/>